<name>A0A3A1Y1Z7_9GAMM</name>
<reference evidence="2 3" key="1">
    <citation type="submission" date="2017-08" db="EMBL/GenBank/DDBJ databases">
        <title>Reclassification of Bisgaard taxon 37 and 44.</title>
        <authorList>
            <person name="Christensen H."/>
        </authorList>
    </citation>
    <scope>NUCLEOTIDE SEQUENCE [LARGE SCALE GENOMIC DNA]</scope>
    <source>
        <strain evidence="2 3">B96_4</strain>
    </source>
</reference>
<gene>
    <name evidence="2" type="ORF">CJP74_07295</name>
</gene>
<sequence>MLIIISLVIIILIVLALVALYFKKLKPVKDEFKGTSLQAVYTITTQFADRSFLDASFIEIYTKAITSNYDLPESVLTDHIANIKKCIQDRNLAYSIIRESLANATPTERAHVLAKAISLTVQIEGRTNLFSKQLKIPGSKTLQSYKEVLAILHLTNQDVKQALEQLNATTDKEVAQTTSDAHS</sequence>
<dbReference type="RefSeq" id="WP_119497787.1">
    <property type="nucleotide sequence ID" value="NZ_NRJH01000068.1"/>
</dbReference>
<protein>
    <submittedName>
        <fullName evidence="2">Uncharacterized protein</fullName>
    </submittedName>
</protein>
<dbReference type="EMBL" id="NRJH01000068">
    <property type="protein sequence ID" value="RIY31440.1"/>
    <property type="molecule type" value="Genomic_DNA"/>
</dbReference>
<accession>A0A3A1Y1Z7</accession>
<keyword evidence="3" id="KW-1185">Reference proteome</keyword>
<proteinExistence type="predicted"/>
<evidence type="ECO:0000256" key="1">
    <source>
        <dbReference type="SAM" id="Phobius"/>
    </source>
</evidence>
<organism evidence="2 3">
    <name type="scientific">Psittacicella melopsittaci</name>
    <dbReference type="NCBI Taxonomy" id="2028576"/>
    <lineage>
        <taxon>Bacteria</taxon>
        <taxon>Pseudomonadati</taxon>
        <taxon>Pseudomonadota</taxon>
        <taxon>Gammaproteobacteria</taxon>
        <taxon>Pasteurellales</taxon>
        <taxon>Psittacicellaceae</taxon>
        <taxon>Psittacicella</taxon>
    </lineage>
</organism>
<evidence type="ECO:0000313" key="2">
    <source>
        <dbReference type="EMBL" id="RIY31440.1"/>
    </source>
</evidence>
<dbReference type="OrthoDB" id="5678280at2"/>
<feature type="transmembrane region" description="Helical" evidence="1">
    <location>
        <begin position="6"/>
        <end position="22"/>
    </location>
</feature>
<keyword evidence="1" id="KW-0472">Membrane</keyword>
<keyword evidence="1" id="KW-0812">Transmembrane</keyword>
<keyword evidence="1" id="KW-1133">Transmembrane helix</keyword>
<dbReference type="Proteomes" id="UP000266258">
    <property type="component" value="Unassembled WGS sequence"/>
</dbReference>
<comment type="caution">
    <text evidence="2">The sequence shown here is derived from an EMBL/GenBank/DDBJ whole genome shotgun (WGS) entry which is preliminary data.</text>
</comment>
<evidence type="ECO:0000313" key="3">
    <source>
        <dbReference type="Proteomes" id="UP000266258"/>
    </source>
</evidence>
<dbReference type="AlphaFoldDB" id="A0A3A1Y1Z7"/>